<dbReference type="SUPFAM" id="SSF57701">
    <property type="entry name" value="Zn2/Cys6 DNA-binding domain"/>
    <property type="match status" value="1"/>
</dbReference>
<organism evidence="9 10">
    <name type="scientific">Penicillium olsonii</name>
    <dbReference type="NCBI Taxonomy" id="99116"/>
    <lineage>
        <taxon>Eukaryota</taxon>
        <taxon>Fungi</taxon>
        <taxon>Dikarya</taxon>
        <taxon>Ascomycota</taxon>
        <taxon>Pezizomycotina</taxon>
        <taxon>Eurotiomycetes</taxon>
        <taxon>Eurotiomycetidae</taxon>
        <taxon>Eurotiales</taxon>
        <taxon>Aspergillaceae</taxon>
        <taxon>Penicillium</taxon>
    </lineage>
</organism>
<keyword evidence="2" id="KW-0862">Zinc</keyword>
<dbReference type="Proteomes" id="UP001153618">
    <property type="component" value="Unassembled WGS sequence"/>
</dbReference>
<evidence type="ECO:0000313" key="10">
    <source>
        <dbReference type="Proteomes" id="UP001153618"/>
    </source>
</evidence>
<sequence>MSTSTPLRQRSTRACLPCRQRKRKCDGKVPCNTCIGYGYDCNYDSAQAPSNKKRQLEPEQTSQAAKAVRTSEPQGREHDPPSASGILDSTKSRYVGRYSCVAFPLCVGLELQAAKPPRLHSFAYHAGIRREPESEARLQLVQRMSWNTIRRQLDFYFITIHPVFGFLNKSSVYERCEKHWHGQPQSPDFEAIVSGLAALTSLFNGSLDREKEMWLALHAKEILEDPFISRFPSIDQVAAWILRTLYLRATTRPHVAWICSCTLMHLVEATGLHQNPKSLILATGGLEDSTSELSNALERTAWAAHCLHVIIAYEYGRSVMDLDFSLHKSPPLSTGVDDFTPELCALVEVVPLSKATDPGVAIHELSTALSQLAEKFASHEFLILVRADLGFSVYRRLRLLKSNLRESLLEEVIAMGMSALPAARTLVSQNQPWWNVISTVFQFVCVLLAIDTQASLTHLPEVMDTLEMIVDQLDTHLANEAIATARGLLRALLEKRRRSIETLENILGPSSDVSADAKSQAEQPTEFGDSYSWPQQASDLDFFLNMDFFN</sequence>
<reference evidence="9" key="1">
    <citation type="submission" date="2021-07" db="EMBL/GenBank/DDBJ databases">
        <authorList>
            <person name="Branca A.L. A."/>
        </authorList>
    </citation>
    <scope>NUCLEOTIDE SEQUENCE</scope>
</reference>
<feature type="domain" description="Zn(2)-C6 fungal-type" evidence="8">
    <location>
        <begin position="14"/>
        <end position="43"/>
    </location>
</feature>
<dbReference type="PANTHER" id="PTHR31779">
    <property type="entry name" value="2-NITROPROPANE DIOXYGENASE FAMILY, PUTATIVE (AFU_ORTHOLOGUE AFUA_2G17430)-RELATED"/>
    <property type="match status" value="1"/>
</dbReference>
<comment type="caution">
    <text evidence="9">The sequence shown here is derived from an EMBL/GenBank/DDBJ whole genome shotgun (WGS) entry which is preliminary data.</text>
</comment>
<dbReference type="PROSITE" id="PS50048">
    <property type="entry name" value="ZN2_CY6_FUNGAL_2"/>
    <property type="match status" value="1"/>
</dbReference>
<dbReference type="GO" id="GO:0000981">
    <property type="term" value="F:DNA-binding transcription factor activity, RNA polymerase II-specific"/>
    <property type="evidence" value="ECO:0007669"/>
    <property type="project" value="InterPro"/>
</dbReference>
<dbReference type="OrthoDB" id="4064873at2759"/>
<gene>
    <name evidence="9" type="ORF">POLS_LOCUS2651</name>
</gene>
<dbReference type="GO" id="GO:0003677">
    <property type="term" value="F:DNA binding"/>
    <property type="evidence" value="ECO:0007669"/>
    <property type="project" value="UniProtKB-KW"/>
</dbReference>
<dbReference type="PANTHER" id="PTHR31779:SF3">
    <property type="entry name" value="PROTEIN RDR1"/>
    <property type="match status" value="1"/>
</dbReference>
<accession>A0A9W4MMN2</accession>
<dbReference type="AlphaFoldDB" id="A0A9W4MMN2"/>
<protein>
    <recommendedName>
        <fullName evidence="8">Zn(2)-C6 fungal-type domain-containing protein</fullName>
    </recommendedName>
</protein>
<dbReference type="CDD" id="cd00067">
    <property type="entry name" value="GAL4"/>
    <property type="match status" value="1"/>
</dbReference>
<evidence type="ECO:0000256" key="2">
    <source>
        <dbReference type="ARBA" id="ARBA00022833"/>
    </source>
</evidence>
<name>A0A9W4MMN2_PENOL</name>
<dbReference type="GO" id="GO:0009410">
    <property type="term" value="P:response to xenobiotic stimulus"/>
    <property type="evidence" value="ECO:0007669"/>
    <property type="project" value="TreeGrafter"/>
</dbReference>
<dbReference type="GO" id="GO:0008270">
    <property type="term" value="F:zinc ion binding"/>
    <property type="evidence" value="ECO:0007669"/>
    <property type="project" value="InterPro"/>
</dbReference>
<feature type="region of interest" description="Disordered" evidence="7">
    <location>
        <begin position="511"/>
        <end position="530"/>
    </location>
</feature>
<feature type="region of interest" description="Disordered" evidence="7">
    <location>
        <begin position="51"/>
        <end position="88"/>
    </location>
</feature>
<keyword evidence="1" id="KW-0479">Metal-binding</keyword>
<dbReference type="InterPro" id="IPR052478">
    <property type="entry name" value="Metabolite_Synth_Reg"/>
</dbReference>
<dbReference type="GO" id="GO:0006351">
    <property type="term" value="P:DNA-templated transcription"/>
    <property type="evidence" value="ECO:0007669"/>
    <property type="project" value="InterPro"/>
</dbReference>
<evidence type="ECO:0000256" key="5">
    <source>
        <dbReference type="ARBA" id="ARBA00023163"/>
    </source>
</evidence>
<dbReference type="Gene3D" id="4.10.240.10">
    <property type="entry name" value="Zn(2)-C6 fungal-type DNA-binding domain"/>
    <property type="match status" value="1"/>
</dbReference>
<dbReference type="InterPro" id="IPR036864">
    <property type="entry name" value="Zn2-C6_fun-type_DNA-bd_sf"/>
</dbReference>
<dbReference type="Pfam" id="PF00172">
    <property type="entry name" value="Zn_clus"/>
    <property type="match status" value="1"/>
</dbReference>
<evidence type="ECO:0000259" key="8">
    <source>
        <dbReference type="PROSITE" id="PS50048"/>
    </source>
</evidence>
<evidence type="ECO:0000256" key="4">
    <source>
        <dbReference type="ARBA" id="ARBA00023125"/>
    </source>
</evidence>
<evidence type="ECO:0000256" key="6">
    <source>
        <dbReference type="ARBA" id="ARBA00023242"/>
    </source>
</evidence>
<keyword evidence="5" id="KW-0804">Transcription</keyword>
<dbReference type="PROSITE" id="PS00463">
    <property type="entry name" value="ZN2_CY6_FUNGAL_1"/>
    <property type="match status" value="1"/>
</dbReference>
<proteinExistence type="predicted"/>
<evidence type="ECO:0000256" key="7">
    <source>
        <dbReference type="SAM" id="MobiDB-lite"/>
    </source>
</evidence>
<keyword evidence="4" id="KW-0238">DNA-binding</keyword>
<evidence type="ECO:0000256" key="3">
    <source>
        <dbReference type="ARBA" id="ARBA00023015"/>
    </source>
</evidence>
<dbReference type="InterPro" id="IPR007219">
    <property type="entry name" value="XnlR_reg_dom"/>
</dbReference>
<dbReference type="CDD" id="cd12148">
    <property type="entry name" value="fungal_TF_MHR"/>
    <property type="match status" value="1"/>
</dbReference>
<dbReference type="InterPro" id="IPR001138">
    <property type="entry name" value="Zn2Cys6_DnaBD"/>
</dbReference>
<keyword evidence="6" id="KW-0539">Nucleus</keyword>
<dbReference type="Pfam" id="PF04082">
    <property type="entry name" value="Fungal_trans"/>
    <property type="match status" value="1"/>
</dbReference>
<evidence type="ECO:0000256" key="1">
    <source>
        <dbReference type="ARBA" id="ARBA00022723"/>
    </source>
</evidence>
<keyword evidence="10" id="KW-1185">Reference proteome</keyword>
<dbReference type="EMBL" id="CAJVOS010000016">
    <property type="protein sequence ID" value="CAG8029043.1"/>
    <property type="molecule type" value="Genomic_DNA"/>
</dbReference>
<evidence type="ECO:0000313" key="9">
    <source>
        <dbReference type="EMBL" id="CAG8029043.1"/>
    </source>
</evidence>
<keyword evidence="3" id="KW-0805">Transcription regulation</keyword>
<dbReference type="SMART" id="SM00066">
    <property type="entry name" value="GAL4"/>
    <property type="match status" value="1"/>
</dbReference>